<reference evidence="1 2" key="1">
    <citation type="submission" date="2023-08" db="EMBL/GenBank/DDBJ databases">
        <title>A Necator americanus chromosomal reference genome.</title>
        <authorList>
            <person name="Ilik V."/>
            <person name="Petrzelkova K.J."/>
            <person name="Pardy F."/>
            <person name="Fuh T."/>
            <person name="Niatou-Singa F.S."/>
            <person name="Gouil Q."/>
            <person name="Baker L."/>
            <person name="Ritchie M.E."/>
            <person name="Jex A.R."/>
            <person name="Gazzola D."/>
            <person name="Li H."/>
            <person name="Toshio Fujiwara R."/>
            <person name="Zhan B."/>
            <person name="Aroian R.V."/>
            <person name="Pafco B."/>
            <person name="Schwarz E.M."/>
        </authorList>
    </citation>
    <scope>NUCLEOTIDE SEQUENCE [LARGE SCALE GENOMIC DNA]</scope>
    <source>
        <strain evidence="1 2">Aroian</strain>
        <tissue evidence="1">Whole animal</tissue>
    </source>
</reference>
<accession>A0ABR1C0P1</accession>
<name>A0ABR1C0P1_NECAM</name>
<evidence type="ECO:0000313" key="1">
    <source>
        <dbReference type="EMBL" id="KAK6731010.1"/>
    </source>
</evidence>
<protein>
    <submittedName>
        <fullName evidence="1">Uncharacterized protein</fullName>
    </submittedName>
</protein>
<dbReference type="Proteomes" id="UP001303046">
    <property type="component" value="Unassembled WGS sequence"/>
</dbReference>
<sequence length="74" mass="8765">MVCHNEELYSEVDMVYLRMIPGEHQHLGRPPEIVTDHRLRFFSNVMRRSSDHLVRRGLVEYRRPAEISTKRGCG</sequence>
<proteinExistence type="predicted"/>
<comment type="caution">
    <text evidence="1">The sequence shown here is derived from an EMBL/GenBank/DDBJ whole genome shotgun (WGS) entry which is preliminary data.</text>
</comment>
<evidence type="ECO:0000313" key="2">
    <source>
        <dbReference type="Proteomes" id="UP001303046"/>
    </source>
</evidence>
<organism evidence="1 2">
    <name type="scientific">Necator americanus</name>
    <name type="common">Human hookworm</name>
    <dbReference type="NCBI Taxonomy" id="51031"/>
    <lineage>
        <taxon>Eukaryota</taxon>
        <taxon>Metazoa</taxon>
        <taxon>Ecdysozoa</taxon>
        <taxon>Nematoda</taxon>
        <taxon>Chromadorea</taxon>
        <taxon>Rhabditida</taxon>
        <taxon>Rhabditina</taxon>
        <taxon>Rhabditomorpha</taxon>
        <taxon>Strongyloidea</taxon>
        <taxon>Ancylostomatidae</taxon>
        <taxon>Bunostominae</taxon>
        <taxon>Necator</taxon>
    </lineage>
</organism>
<keyword evidence="2" id="KW-1185">Reference proteome</keyword>
<dbReference type="EMBL" id="JAVFWL010000001">
    <property type="protein sequence ID" value="KAK6731010.1"/>
    <property type="molecule type" value="Genomic_DNA"/>
</dbReference>
<gene>
    <name evidence="1" type="primary">Necator_chrI.g3593</name>
    <name evidence="1" type="ORF">RB195_007464</name>
</gene>